<dbReference type="PANTHER" id="PTHR42733">
    <property type="entry name" value="DJ-1 PROTEIN"/>
    <property type="match status" value="1"/>
</dbReference>
<evidence type="ECO:0000256" key="1">
    <source>
        <dbReference type="ARBA" id="ARBA00008542"/>
    </source>
</evidence>
<dbReference type="EMBL" id="BSFI01000008">
    <property type="protein sequence ID" value="GLK68355.1"/>
    <property type="molecule type" value="Genomic_DNA"/>
</dbReference>
<evidence type="ECO:0000313" key="4">
    <source>
        <dbReference type="Proteomes" id="UP001143372"/>
    </source>
</evidence>
<dbReference type="SUPFAM" id="SSF52317">
    <property type="entry name" value="Class I glutamine amidotransferase-like"/>
    <property type="match status" value="1"/>
</dbReference>
<name>A0A9W6J059_9HYPH</name>
<dbReference type="Pfam" id="PF01965">
    <property type="entry name" value="DJ-1_PfpI"/>
    <property type="match status" value="1"/>
</dbReference>
<organism evidence="3 4">
    <name type="scientific">Hansschlegelia plantiphila</name>
    <dbReference type="NCBI Taxonomy" id="374655"/>
    <lineage>
        <taxon>Bacteria</taxon>
        <taxon>Pseudomonadati</taxon>
        <taxon>Pseudomonadota</taxon>
        <taxon>Alphaproteobacteria</taxon>
        <taxon>Hyphomicrobiales</taxon>
        <taxon>Methylopilaceae</taxon>
        <taxon>Hansschlegelia</taxon>
    </lineage>
</organism>
<dbReference type="AlphaFoldDB" id="A0A9W6J059"/>
<dbReference type="NCBIfam" id="TIGR01382">
    <property type="entry name" value="PfpI"/>
    <property type="match status" value="1"/>
</dbReference>
<dbReference type="Gene3D" id="3.40.50.880">
    <property type="match status" value="1"/>
</dbReference>
<accession>A0A9W6J059</accession>
<dbReference type="InterPro" id="IPR006286">
    <property type="entry name" value="C56_PfpI-like"/>
</dbReference>
<proteinExistence type="inferred from homology"/>
<dbReference type="PANTHER" id="PTHR42733:SF12">
    <property type="entry name" value="PROTEINASE"/>
    <property type="match status" value="1"/>
</dbReference>
<dbReference type="PROSITE" id="PS51276">
    <property type="entry name" value="PEPTIDASE_C56_PFPI"/>
    <property type="match status" value="1"/>
</dbReference>
<keyword evidence="4" id="KW-1185">Reference proteome</keyword>
<feature type="domain" description="DJ-1/PfpI" evidence="2">
    <location>
        <begin position="69"/>
        <end position="237"/>
    </location>
</feature>
<comment type="caution">
    <text evidence="3">The sequence shown here is derived from an EMBL/GenBank/DDBJ whole genome shotgun (WGS) entry which is preliminary data.</text>
</comment>
<reference evidence="3" key="1">
    <citation type="journal article" date="2014" name="Int. J. Syst. Evol. Microbiol.">
        <title>Complete genome sequence of Corynebacterium casei LMG S-19264T (=DSM 44701T), isolated from a smear-ripened cheese.</title>
        <authorList>
            <consortium name="US DOE Joint Genome Institute (JGI-PGF)"/>
            <person name="Walter F."/>
            <person name="Albersmeier A."/>
            <person name="Kalinowski J."/>
            <person name="Ruckert C."/>
        </authorList>
    </citation>
    <scope>NUCLEOTIDE SEQUENCE</scope>
    <source>
        <strain evidence="3">VKM B-2347</strain>
    </source>
</reference>
<evidence type="ECO:0000259" key="2">
    <source>
        <dbReference type="Pfam" id="PF01965"/>
    </source>
</evidence>
<gene>
    <name evidence="3" type="ORF">GCM10008179_19930</name>
</gene>
<dbReference type="Proteomes" id="UP001143372">
    <property type="component" value="Unassembled WGS sequence"/>
</dbReference>
<sequence length="251" mass="26740">MRSKASTVFSMVSSGVRATGNNPPRKVLVQGRAAADRAARPYAKAEFSAFRTQKERPKENVMATRLDGRKIAILAADGFEQVELTEPMKALKAAGATVTVVSPKSGSIRGFNHDKPGDDVPVDQELASANAGSFDALLIPGGLFNPDELRRDRKAVAFAKAFFDAGKPVAAICHGPQVLITAGVVKGRRMTGFEAIQIDLRNAGAIVSDEAVVTDQGLVTSRKPDDIPAFNAKIIEEFAEGRHDGQRRSAA</sequence>
<comment type="similarity">
    <text evidence="1">Belongs to the peptidase C56 family.</text>
</comment>
<dbReference type="CDD" id="cd03134">
    <property type="entry name" value="GATase1_PfpI_like"/>
    <property type="match status" value="1"/>
</dbReference>
<evidence type="ECO:0000313" key="3">
    <source>
        <dbReference type="EMBL" id="GLK68355.1"/>
    </source>
</evidence>
<reference evidence="3" key="2">
    <citation type="submission" date="2023-01" db="EMBL/GenBank/DDBJ databases">
        <authorList>
            <person name="Sun Q."/>
            <person name="Evtushenko L."/>
        </authorList>
    </citation>
    <scope>NUCLEOTIDE SEQUENCE</scope>
    <source>
        <strain evidence="3">VKM B-2347</strain>
    </source>
</reference>
<dbReference type="InterPro" id="IPR002818">
    <property type="entry name" value="DJ-1/PfpI"/>
</dbReference>
<dbReference type="InterPro" id="IPR029062">
    <property type="entry name" value="Class_I_gatase-like"/>
</dbReference>
<protein>
    <recommendedName>
        <fullName evidence="2">DJ-1/PfpI domain-containing protein</fullName>
    </recommendedName>
</protein>